<dbReference type="PROSITE" id="PS00211">
    <property type="entry name" value="ABC_TRANSPORTER_1"/>
    <property type="match status" value="1"/>
</dbReference>
<protein>
    <submittedName>
        <fullName evidence="6">Oligopeptide/dipeptide ABC transporter, ATPase subunit</fullName>
    </submittedName>
</protein>
<evidence type="ECO:0000259" key="5">
    <source>
        <dbReference type="PROSITE" id="PS50893"/>
    </source>
</evidence>
<dbReference type="NCBIfam" id="TIGR01727">
    <property type="entry name" value="oligo_HPY"/>
    <property type="match status" value="1"/>
</dbReference>
<dbReference type="FunFam" id="3.40.50.300:FF:000016">
    <property type="entry name" value="Oligopeptide ABC transporter ATP-binding component"/>
    <property type="match status" value="1"/>
</dbReference>
<dbReference type="eggNOG" id="COG4608">
    <property type="taxonomic scope" value="Bacteria"/>
</dbReference>
<proteinExistence type="inferred from homology"/>
<keyword evidence="2" id="KW-0813">Transport</keyword>
<dbReference type="Gene3D" id="3.40.50.300">
    <property type="entry name" value="P-loop containing nucleotide triphosphate hydrolases"/>
    <property type="match status" value="1"/>
</dbReference>
<name>A0A081C973_VECG1</name>
<evidence type="ECO:0000313" key="7">
    <source>
        <dbReference type="Proteomes" id="UP000030661"/>
    </source>
</evidence>
<dbReference type="GO" id="GO:0016887">
    <property type="term" value="F:ATP hydrolysis activity"/>
    <property type="evidence" value="ECO:0007669"/>
    <property type="project" value="InterPro"/>
</dbReference>
<evidence type="ECO:0000313" key="6">
    <source>
        <dbReference type="EMBL" id="GAK61128.1"/>
    </source>
</evidence>
<dbReference type="AlphaFoldDB" id="A0A081C973"/>
<dbReference type="SUPFAM" id="SSF52540">
    <property type="entry name" value="P-loop containing nucleoside triphosphate hydrolases"/>
    <property type="match status" value="1"/>
</dbReference>
<dbReference type="GO" id="GO:0055085">
    <property type="term" value="P:transmembrane transport"/>
    <property type="evidence" value="ECO:0007669"/>
    <property type="project" value="UniProtKB-ARBA"/>
</dbReference>
<evidence type="ECO:0000256" key="2">
    <source>
        <dbReference type="ARBA" id="ARBA00022448"/>
    </source>
</evidence>
<dbReference type="EMBL" id="DF820477">
    <property type="protein sequence ID" value="GAK61128.1"/>
    <property type="molecule type" value="Genomic_DNA"/>
</dbReference>
<dbReference type="InterPro" id="IPR050319">
    <property type="entry name" value="ABC_transp_ATP-bind"/>
</dbReference>
<sequence>MQTEHAAGSAFIRIEHLKQYFPIKRGFFASNLYVKAIDDVSLDIPRNSTFGVVGESGSGKTTLARTLLRLIEPTAGRIHYQDTDLTALDSKQLLVFRRKMQIVQQDPYNSLHPRKLIKNIIGEGLKIHFHDASDVVYSKVKAILEEVGLREEHMFRYPHEFSGGQRQRIAVARALVLRPEFLILDEPTSALDVSVQAVILKMLKDLKREFSLTYMFITHDLAIIDYMADHVAVMYLGELVEVGAKKDLFGNPAHPYTYLLLDSIPHPDPRKRKERILSRGEIPSPVNPPKGCRFHTRCPYVQARCKTDPPDMREIRAGHFMRCHFPLIKG</sequence>
<feature type="domain" description="ABC transporter" evidence="5">
    <location>
        <begin position="12"/>
        <end position="261"/>
    </location>
</feature>
<dbReference type="InterPro" id="IPR003439">
    <property type="entry name" value="ABC_transporter-like_ATP-bd"/>
</dbReference>
<reference evidence="6" key="1">
    <citation type="journal article" date="2015" name="PeerJ">
        <title>First genomic representation of candidate bacterial phylum KSB3 points to enhanced environmental sensing as a trigger of wastewater bulking.</title>
        <authorList>
            <person name="Sekiguchi Y."/>
            <person name="Ohashi A."/>
            <person name="Parks D.H."/>
            <person name="Yamauchi T."/>
            <person name="Tyson G.W."/>
            <person name="Hugenholtz P."/>
        </authorList>
    </citation>
    <scope>NUCLEOTIDE SEQUENCE [LARGE SCALE GENOMIC DNA]</scope>
</reference>
<dbReference type="PANTHER" id="PTHR43776">
    <property type="entry name" value="TRANSPORT ATP-BINDING PROTEIN"/>
    <property type="match status" value="1"/>
</dbReference>
<dbReference type="Pfam" id="PF00005">
    <property type="entry name" value="ABC_tran"/>
    <property type="match status" value="1"/>
</dbReference>
<evidence type="ECO:0000256" key="4">
    <source>
        <dbReference type="ARBA" id="ARBA00022840"/>
    </source>
</evidence>
<keyword evidence="4" id="KW-0067">ATP-binding</keyword>
<dbReference type="GO" id="GO:0005524">
    <property type="term" value="F:ATP binding"/>
    <property type="evidence" value="ECO:0007669"/>
    <property type="project" value="UniProtKB-KW"/>
</dbReference>
<keyword evidence="3" id="KW-0547">Nucleotide-binding</keyword>
<gene>
    <name evidence="6" type="ORF">U27_01026</name>
</gene>
<comment type="similarity">
    <text evidence="1">Belongs to the ABC transporter superfamily.</text>
</comment>
<keyword evidence="7" id="KW-1185">Reference proteome</keyword>
<dbReference type="InterPro" id="IPR003593">
    <property type="entry name" value="AAA+_ATPase"/>
</dbReference>
<evidence type="ECO:0000256" key="3">
    <source>
        <dbReference type="ARBA" id="ARBA00022741"/>
    </source>
</evidence>
<dbReference type="GO" id="GO:0015833">
    <property type="term" value="P:peptide transport"/>
    <property type="evidence" value="ECO:0007669"/>
    <property type="project" value="InterPro"/>
</dbReference>
<dbReference type="CDD" id="cd03257">
    <property type="entry name" value="ABC_NikE_OppD_transporters"/>
    <property type="match status" value="1"/>
</dbReference>
<dbReference type="Proteomes" id="UP000030661">
    <property type="component" value="Unassembled WGS sequence"/>
</dbReference>
<organism evidence="6">
    <name type="scientific">Vecturithrix granuli</name>
    <dbReference type="NCBI Taxonomy" id="1499967"/>
    <lineage>
        <taxon>Bacteria</taxon>
        <taxon>Candidatus Moduliflexota</taxon>
        <taxon>Candidatus Vecturitrichia</taxon>
        <taxon>Candidatus Vecturitrichales</taxon>
        <taxon>Candidatus Vecturitrichaceae</taxon>
        <taxon>Candidatus Vecturithrix</taxon>
    </lineage>
</organism>
<dbReference type="InterPro" id="IPR013563">
    <property type="entry name" value="Oligopep_ABC_C"/>
</dbReference>
<dbReference type="InterPro" id="IPR027417">
    <property type="entry name" value="P-loop_NTPase"/>
</dbReference>
<dbReference type="PANTHER" id="PTHR43776:SF7">
    <property type="entry name" value="D,D-DIPEPTIDE TRANSPORT ATP-BINDING PROTEIN DDPF-RELATED"/>
    <property type="match status" value="1"/>
</dbReference>
<dbReference type="InterPro" id="IPR017871">
    <property type="entry name" value="ABC_transporter-like_CS"/>
</dbReference>
<dbReference type="STRING" id="1499967.U27_01026"/>
<dbReference type="Pfam" id="PF08352">
    <property type="entry name" value="oligo_HPY"/>
    <property type="match status" value="1"/>
</dbReference>
<dbReference type="HOGENOM" id="CLU_000604_1_23_0"/>
<dbReference type="PROSITE" id="PS50893">
    <property type="entry name" value="ABC_TRANSPORTER_2"/>
    <property type="match status" value="1"/>
</dbReference>
<accession>A0A081C973</accession>
<dbReference type="SMART" id="SM00382">
    <property type="entry name" value="AAA"/>
    <property type="match status" value="1"/>
</dbReference>
<evidence type="ECO:0000256" key="1">
    <source>
        <dbReference type="ARBA" id="ARBA00005417"/>
    </source>
</evidence>